<evidence type="ECO:0000313" key="1">
    <source>
        <dbReference type="EMBL" id="JAI06427.1"/>
    </source>
</evidence>
<name>A0A0E9XVJ3_ANGAN</name>
<proteinExistence type="predicted"/>
<accession>A0A0E9XVJ3</accession>
<sequence length="38" mass="4089">MCVTSHKSTGTPTVNLPSYNLNARAAIRARLCGLKFVP</sequence>
<dbReference type="AlphaFoldDB" id="A0A0E9XVJ3"/>
<organism evidence="1">
    <name type="scientific">Anguilla anguilla</name>
    <name type="common">European freshwater eel</name>
    <name type="synonym">Muraena anguilla</name>
    <dbReference type="NCBI Taxonomy" id="7936"/>
    <lineage>
        <taxon>Eukaryota</taxon>
        <taxon>Metazoa</taxon>
        <taxon>Chordata</taxon>
        <taxon>Craniata</taxon>
        <taxon>Vertebrata</taxon>
        <taxon>Euteleostomi</taxon>
        <taxon>Actinopterygii</taxon>
        <taxon>Neopterygii</taxon>
        <taxon>Teleostei</taxon>
        <taxon>Anguilliformes</taxon>
        <taxon>Anguillidae</taxon>
        <taxon>Anguilla</taxon>
    </lineage>
</organism>
<protein>
    <submittedName>
        <fullName evidence="1">Uncharacterized protein</fullName>
    </submittedName>
</protein>
<reference evidence="1" key="1">
    <citation type="submission" date="2014-11" db="EMBL/GenBank/DDBJ databases">
        <authorList>
            <person name="Amaro Gonzalez C."/>
        </authorList>
    </citation>
    <scope>NUCLEOTIDE SEQUENCE</scope>
</reference>
<reference evidence="1" key="2">
    <citation type="journal article" date="2015" name="Fish Shellfish Immunol.">
        <title>Early steps in the European eel (Anguilla anguilla)-Vibrio vulnificus interaction in the gills: Role of the RtxA13 toxin.</title>
        <authorList>
            <person name="Callol A."/>
            <person name="Pajuelo D."/>
            <person name="Ebbesson L."/>
            <person name="Teles M."/>
            <person name="MacKenzie S."/>
            <person name="Amaro C."/>
        </authorList>
    </citation>
    <scope>NUCLEOTIDE SEQUENCE</scope>
</reference>
<dbReference type="EMBL" id="GBXM01002151">
    <property type="protein sequence ID" value="JAI06427.1"/>
    <property type="molecule type" value="Transcribed_RNA"/>
</dbReference>